<sequence length="109" mass="12399">MKFKLQALGFNLASFRQSGWRRKHNVRRGVEREKQTREERVEEYNPLLTQNVLQAAGFKIRTRIVHAPGAISNGSRKELLQPLGLMKDLATTSIGVPVTTKADHKYLLS</sequence>
<accession>A0ABP0FK14</accession>
<evidence type="ECO:0000313" key="2">
    <source>
        <dbReference type="Proteomes" id="UP001642483"/>
    </source>
</evidence>
<keyword evidence="2" id="KW-1185">Reference proteome</keyword>
<protein>
    <submittedName>
        <fullName evidence="1">Uncharacterized protein</fullName>
    </submittedName>
</protein>
<organism evidence="1 2">
    <name type="scientific">Clavelina lepadiformis</name>
    <name type="common">Light-bulb sea squirt</name>
    <name type="synonym">Ascidia lepadiformis</name>
    <dbReference type="NCBI Taxonomy" id="159417"/>
    <lineage>
        <taxon>Eukaryota</taxon>
        <taxon>Metazoa</taxon>
        <taxon>Chordata</taxon>
        <taxon>Tunicata</taxon>
        <taxon>Ascidiacea</taxon>
        <taxon>Aplousobranchia</taxon>
        <taxon>Clavelinidae</taxon>
        <taxon>Clavelina</taxon>
    </lineage>
</organism>
<evidence type="ECO:0000313" key="1">
    <source>
        <dbReference type="EMBL" id="CAK8679303.1"/>
    </source>
</evidence>
<comment type="caution">
    <text evidence="1">The sequence shown here is derived from an EMBL/GenBank/DDBJ whole genome shotgun (WGS) entry which is preliminary data.</text>
</comment>
<gene>
    <name evidence="1" type="ORF">CVLEPA_LOCUS9552</name>
</gene>
<name>A0ABP0FK14_CLALP</name>
<dbReference type="EMBL" id="CAWYQH010000057">
    <property type="protein sequence ID" value="CAK8679303.1"/>
    <property type="molecule type" value="Genomic_DNA"/>
</dbReference>
<dbReference type="Proteomes" id="UP001642483">
    <property type="component" value="Unassembled WGS sequence"/>
</dbReference>
<proteinExistence type="predicted"/>
<reference evidence="1 2" key="1">
    <citation type="submission" date="2024-02" db="EMBL/GenBank/DDBJ databases">
        <authorList>
            <person name="Daric V."/>
            <person name="Darras S."/>
        </authorList>
    </citation>
    <scope>NUCLEOTIDE SEQUENCE [LARGE SCALE GENOMIC DNA]</scope>
</reference>